<keyword evidence="1" id="KW-0812">Transmembrane</keyword>
<evidence type="ECO:0000256" key="1">
    <source>
        <dbReference type="SAM" id="Phobius"/>
    </source>
</evidence>
<dbReference type="Proteomes" id="UP001248581">
    <property type="component" value="Chromosome"/>
</dbReference>
<dbReference type="EMBL" id="CP134146">
    <property type="protein sequence ID" value="WNC68766.1"/>
    <property type="molecule type" value="Genomic_DNA"/>
</dbReference>
<accession>A0ABY9TK06</accession>
<protein>
    <recommendedName>
        <fullName evidence="4">Letm1 RBD domain-containing protein</fullName>
    </recommendedName>
</protein>
<organism evidence="2 3">
    <name type="scientific">Thalassotalea nanhaiensis</name>
    <dbReference type="NCBI Taxonomy" id="3065648"/>
    <lineage>
        <taxon>Bacteria</taxon>
        <taxon>Pseudomonadati</taxon>
        <taxon>Pseudomonadota</taxon>
        <taxon>Gammaproteobacteria</taxon>
        <taxon>Alteromonadales</taxon>
        <taxon>Colwelliaceae</taxon>
        <taxon>Thalassotalea</taxon>
    </lineage>
</organism>
<sequence length="126" mass="14607">MKLRVFIFKAPFRVIRIQRRRSVYRFKQQMLMLKVALGQEKTETKEMLAIYKKYTRRQASAEEMQTANKQFIDLLKGLGLGVFAVLPFAPITIPVMIKLSRLVGVEILPSSFSEDSKIKRQNTKPS</sequence>
<reference evidence="3" key="1">
    <citation type="submission" date="2023-09" db="EMBL/GenBank/DDBJ databases">
        <authorList>
            <person name="Li S."/>
            <person name="Li X."/>
            <person name="Zhang C."/>
            <person name="Zhao Z."/>
        </authorList>
    </citation>
    <scope>NUCLEOTIDE SEQUENCE [LARGE SCALE GENOMIC DNA]</scope>
    <source>
        <strain evidence="3">SQ345</strain>
    </source>
</reference>
<evidence type="ECO:0000313" key="2">
    <source>
        <dbReference type="EMBL" id="WNC68766.1"/>
    </source>
</evidence>
<keyword evidence="1" id="KW-0472">Membrane</keyword>
<keyword evidence="3" id="KW-1185">Reference proteome</keyword>
<gene>
    <name evidence="2" type="ORF">RI845_01130</name>
</gene>
<keyword evidence="1" id="KW-1133">Transmembrane helix</keyword>
<proteinExistence type="predicted"/>
<evidence type="ECO:0000313" key="3">
    <source>
        <dbReference type="Proteomes" id="UP001248581"/>
    </source>
</evidence>
<evidence type="ECO:0008006" key="4">
    <source>
        <dbReference type="Google" id="ProtNLM"/>
    </source>
</evidence>
<feature type="transmembrane region" description="Helical" evidence="1">
    <location>
        <begin position="74"/>
        <end position="97"/>
    </location>
</feature>
<name>A0ABY9TK06_9GAMM</name>